<sequence>MQETAEIGDGLRKIERLPGIGVSFKFGVKDFKFFVKDSSDCGDIEAYMRSPTSESKLNTEATGQKHGKVGSMVPLKVQQLENPFGSITHIVCEDIAASIHRFLLSIMDDRWETEVIEFGAINITGFRIVDSTRRYVKDFTEGWRRLDPTSSPGAGRDTISVREQLYHTAYI</sequence>
<reference evidence="1 2" key="1">
    <citation type="submission" date="2024-07" db="EMBL/GenBank/DDBJ databases">
        <title>Chromosome-level genome assembly of the water stick insect Ranatra chinensis (Heteroptera: Nepidae).</title>
        <authorList>
            <person name="Liu X."/>
        </authorList>
    </citation>
    <scope>NUCLEOTIDE SEQUENCE [LARGE SCALE GENOMIC DNA]</scope>
    <source>
        <strain evidence="1">Cailab_2021Rc</strain>
        <tissue evidence="1">Muscle</tissue>
    </source>
</reference>
<dbReference type="Proteomes" id="UP001558652">
    <property type="component" value="Unassembled WGS sequence"/>
</dbReference>
<protein>
    <submittedName>
        <fullName evidence="1">Uncharacterized protein</fullName>
    </submittedName>
</protein>
<evidence type="ECO:0000313" key="2">
    <source>
        <dbReference type="Proteomes" id="UP001558652"/>
    </source>
</evidence>
<dbReference type="Gene3D" id="3.40.50.2300">
    <property type="match status" value="2"/>
</dbReference>
<proteinExistence type="predicted"/>
<name>A0ABD0YI56_9HEMI</name>
<gene>
    <name evidence="1" type="ORF">AAG570_012221</name>
</gene>
<organism evidence="1 2">
    <name type="scientific">Ranatra chinensis</name>
    <dbReference type="NCBI Taxonomy" id="642074"/>
    <lineage>
        <taxon>Eukaryota</taxon>
        <taxon>Metazoa</taxon>
        <taxon>Ecdysozoa</taxon>
        <taxon>Arthropoda</taxon>
        <taxon>Hexapoda</taxon>
        <taxon>Insecta</taxon>
        <taxon>Pterygota</taxon>
        <taxon>Neoptera</taxon>
        <taxon>Paraneoptera</taxon>
        <taxon>Hemiptera</taxon>
        <taxon>Heteroptera</taxon>
        <taxon>Panheteroptera</taxon>
        <taxon>Nepomorpha</taxon>
        <taxon>Nepidae</taxon>
        <taxon>Ranatrinae</taxon>
        <taxon>Ranatra</taxon>
    </lineage>
</organism>
<keyword evidence="2" id="KW-1185">Reference proteome</keyword>
<evidence type="ECO:0000313" key="1">
    <source>
        <dbReference type="EMBL" id="KAL1130980.1"/>
    </source>
</evidence>
<dbReference type="EMBL" id="JBFDAA010000007">
    <property type="protein sequence ID" value="KAL1130980.1"/>
    <property type="molecule type" value="Genomic_DNA"/>
</dbReference>
<accession>A0ABD0YI56</accession>
<comment type="caution">
    <text evidence="1">The sequence shown here is derived from an EMBL/GenBank/DDBJ whole genome shotgun (WGS) entry which is preliminary data.</text>
</comment>
<dbReference type="AlphaFoldDB" id="A0ABD0YI56"/>